<protein>
    <submittedName>
        <fullName evidence="1">Uncharacterized protein</fullName>
    </submittedName>
</protein>
<comment type="caution">
    <text evidence="1">The sequence shown here is derived from an EMBL/GenBank/DDBJ whole genome shotgun (WGS) entry which is preliminary data.</text>
</comment>
<dbReference type="EMBL" id="BSYO01000008">
    <property type="protein sequence ID" value="GMH08912.1"/>
    <property type="molecule type" value="Genomic_DNA"/>
</dbReference>
<gene>
    <name evidence="1" type="ORF">Nepgr_010752</name>
</gene>
<proteinExistence type="predicted"/>
<keyword evidence="2" id="KW-1185">Reference proteome</keyword>
<name>A0AAD3SE13_NEPGR</name>
<dbReference type="Proteomes" id="UP001279734">
    <property type="component" value="Unassembled WGS sequence"/>
</dbReference>
<reference evidence="1" key="1">
    <citation type="submission" date="2023-05" db="EMBL/GenBank/DDBJ databases">
        <title>Nepenthes gracilis genome sequencing.</title>
        <authorList>
            <person name="Fukushima K."/>
        </authorList>
    </citation>
    <scope>NUCLEOTIDE SEQUENCE</scope>
    <source>
        <strain evidence="1">SING2019-196</strain>
    </source>
</reference>
<evidence type="ECO:0000313" key="1">
    <source>
        <dbReference type="EMBL" id="GMH08912.1"/>
    </source>
</evidence>
<accession>A0AAD3SE13</accession>
<sequence>MSCRDVYGEIFAAEFELPFPSPRIFGDIARVPLGLLCGWHLELDGSLHCSLKDSASTISKLELSAPSVGVVRKEDISTSSKLVLLNRCSRSQRWLPHVNFSCSYCASGYLWTCYALFSFAFCDSLAS</sequence>
<organism evidence="1 2">
    <name type="scientific">Nepenthes gracilis</name>
    <name type="common">Slender pitcher plant</name>
    <dbReference type="NCBI Taxonomy" id="150966"/>
    <lineage>
        <taxon>Eukaryota</taxon>
        <taxon>Viridiplantae</taxon>
        <taxon>Streptophyta</taxon>
        <taxon>Embryophyta</taxon>
        <taxon>Tracheophyta</taxon>
        <taxon>Spermatophyta</taxon>
        <taxon>Magnoliopsida</taxon>
        <taxon>eudicotyledons</taxon>
        <taxon>Gunneridae</taxon>
        <taxon>Pentapetalae</taxon>
        <taxon>Caryophyllales</taxon>
        <taxon>Nepenthaceae</taxon>
        <taxon>Nepenthes</taxon>
    </lineage>
</organism>
<evidence type="ECO:0000313" key="2">
    <source>
        <dbReference type="Proteomes" id="UP001279734"/>
    </source>
</evidence>
<dbReference type="AlphaFoldDB" id="A0AAD3SE13"/>